<dbReference type="GO" id="GO:0005886">
    <property type="term" value="C:plasma membrane"/>
    <property type="evidence" value="ECO:0007669"/>
    <property type="project" value="UniProtKB-SubCell"/>
</dbReference>
<dbReference type="AlphaFoldDB" id="A0A7Z0I212"/>
<sequence length="188" mass="19909">MPRLPTVANTATGPVQVQANALLLPGERPAPRARWRRFGSTLLVLALIWGGLTGFRVDALVFGVPAVLAGASLVFLMPLSPGWRLSPGGALAFALWFVRLSVRGAVDVASRAFSPRMGLRPGFRSYVLSLPAGAPRVMFLNTVTLLPGTLAAEIDGDRVSVHMLDTSADLQADLGALEQRIAALFALI</sequence>
<keyword evidence="9" id="KW-1185">Reference proteome</keyword>
<evidence type="ECO:0000256" key="1">
    <source>
        <dbReference type="ARBA" id="ARBA00004651"/>
    </source>
</evidence>
<keyword evidence="6 7" id="KW-0472">Membrane</keyword>
<keyword evidence="5 7" id="KW-1133">Transmembrane helix</keyword>
<gene>
    <name evidence="8" type="ORF">HUK65_13985</name>
</gene>
<name>A0A7Z0I212_9RHOB</name>
<evidence type="ECO:0000256" key="6">
    <source>
        <dbReference type="ARBA" id="ARBA00023136"/>
    </source>
</evidence>
<comment type="similarity">
    <text evidence="2">Belongs to the CPA3 antiporters (TC 2.A.63) subunit E family.</text>
</comment>
<evidence type="ECO:0000256" key="2">
    <source>
        <dbReference type="ARBA" id="ARBA00006228"/>
    </source>
</evidence>
<evidence type="ECO:0000313" key="8">
    <source>
        <dbReference type="EMBL" id="NYS26099.1"/>
    </source>
</evidence>
<comment type="subcellular location">
    <subcellularLocation>
        <location evidence="1">Cell membrane</location>
        <topology evidence="1">Multi-pass membrane protein</topology>
    </subcellularLocation>
</comment>
<accession>A0A7Z0I212</accession>
<evidence type="ECO:0000256" key="5">
    <source>
        <dbReference type="ARBA" id="ARBA00022989"/>
    </source>
</evidence>
<organism evidence="8 9">
    <name type="scientific">Rhabdonatronobacter sediminivivens</name>
    <dbReference type="NCBI Taxonomy" id="2743469"/>
    <lineage>
        <taxon>Bacteria</taxon>
        <taxon>Pseudomonadati</taxon>
        <taxon>Pseudomonadota</taxon>
        <taxon>Alphaproteobacteria</taxon>
        <taxon>Rhodobacterales</taxon>
        <taxon>Paracoccaceae</taxon>
        <taxon>Rhabdonatronobacter</taxon>
    </lineage>
</organism>
<reference evidence="8 9" key="1">
    <citation type="journal article" date="2000" name="Arch. Microbiol.">
        <title>Rhodobaca bogoriensis gen. nov. and sp. nov., an alkaliphilic purple nonsulfur bacterium from African Rift Valley soda lakes.</title>
        <authorList>
            <person name="Milford A.D."/>
            <person name="Achenbach L.A."/>
            <person name="Jung D.O."/>
            <person name="Madigan M.T."/>
        </authorList>
    </citation>
    <scope>NUCLEOTIDE SEQUENCE [LARGE SCALE GENOMIC DNA]</scope>
    <source>
        <strain evidence="8 9">2376</strain>
    </source>
</reference>
<evidence type="ECO:0000256" key="3">
    <source>
        <dbReference type="ARBA" id="ARBA00022475"/>
    </source>
</evidence>
<dbReference type="GO" id="GO:0008324">
    <property type="term" value="F:monoatomic cation transmembrane transporter activity"/>
    <property type="evidence" value="ECO:0007669"/>
    <property type="project" value="InterPro"/>
</dbReference>
<evidence type="ECO:0000256" key="7">
    <source>
        <dbReference type="SAM" id="Phobius"/>
    </source>
</evidence>
<dbReference type="RefSeq" id="WP_179906896.1">
    <property type="nucleotide sequence ID" value="NZ_JACBXS010000033.1"/>
</dbReference>
<comment type="caution">
    <text evidence="8">The sequence shown here is derived from an EMBL/GenBank/DDBJ whole genome shotgun (WGS) entry which is preliminary data.</text>
</comment>
<keyword evidence="3" id="KW-1003">Cell membrane</keyword>
<dbReference type="Pfam" id="PF01899">
    <property type="entry name" value="MNHE"/>
    <property type="match status" value="1"/>
</dbReference>
<dbReference type="EMBL" id="JACBXS010000033">
    <property type="protein sequence ID" value="NYS26099.1"/>
    <property type="molecule type" value="Genomic_DNA"/>
</dbReference>
<dbReference type="InterPro" id="IPR002758">
    <property type="entry name" value="Cation_antiport_E"/>
</dbReference>
<feature type="transmembrane region" description="Helical" evidence="7">
    <location>
        <begin position="35"/>
        <end position="52"/>
    </location>
</feature>
<dbReference type="PANTHER" id="PTHR34584:SF1">
    <property type="entry name" value="NA(+)_H(+) ANTIPORTER SUBUNIT E1"/>
    <property type="match status" value="1"/>
</dbReference>
<keyword evidence="4 7" id="KW-0812">Transmembrane</keyword>
<evidence type="ECO:0000313" key="9">
    <source>
        <dbReference type="Proteomes" id="UP000529417"/>
    </source>
</evidence>
<feature type="transmembrane region" description="Helical" evidence="7">
    <location>
        <begin position="85"/>
        <end position="102"/>
    </location>
</feature>
<protein>
    <submittedName>
        <fullName evidence="8">Na+/H+ antiporter subunit E</fullName>
    </submittedName>
</protein>
<evidence type="ECO:0000256" key="4">
    <source>
        <dbReference type="ARBA" id="ARBA00022692"/>
    </source>
</evidence>
<dbReference type="PANTHER" id="PTHR34584">
    <property type="entry name" value="NA(+)/H(+) ANTIPORTER SUBUNIT E1"/>
    <property type="match status" value="1"/>
</dbReference>
<proteinExistence type="inferred from homology"/>
<dbReference type="Proteomes" id="UP000529417">
    <property type="component" value="Unassembled WGS sequence"/>
</dbReference>